<evidence type="ECO:0000313" key="3">
    <source>
        <dbReference type="EMBL" id="MCE2596324.1"/>
    </source>
</evidence>
<keyword evidence="2" id="KW-0732">Signal</keyword>
<organism evidence="3 4">
    <name type="scientific">Motilimonas cestriensis</name>
    <dbReference type="NCBI Taxonomy" id="2742685"/>
    <lineage>
        <taxon>Bacteria</taxon>
        <taxon>Pseudomonadati</taxon>
        <taxon>Pseudomonadota</taxon>
        <taxon>Gammaproteobacteria</taxon>
        <taxon>Alteromonadales</taxon>
        <taxon>Alteromonadales genera incertae sedis</taxon>
        <taxon>Motilimonas</taxon>
    </lineage>
</organism>
<comment type="similarity">
    <text evidence="1">Belongs to the nucleoside-specific channel-forming outer membrane porin (Tsx) (TC 1.B.10) family.</text>
</comment>
<dbReference type="Gene3D" id="2.40.230.20">
    <property type="entry name" value="Nucleoside-specific channel-forming protein, Tsx-like"/>
    <property type="match status" value="1"/>
</dbReference>
<dbReference type="SUPFAM" id="SSF111364">
    <property type="entry name" value="Tsx-like channel"/>
    <property type="match status" value="1"/>
</dbReference>
<dbReference type="InterPro" id="IPR018013">
    <property type="entry name" value="Channel_Tsx-like"/>
</dbReference>
<evidence type="ECO:0008006" key="5">
    <source>
        <dbReference type="Google" id="ProtNLM"/>
    </source>
</evidence>
<protein>
    <recommendedName>
        <fullName evidence="5">Ion channel protein Tsx</fullName>
    </recommendedName>
</protein>
<proteinExistence type="inferred from homology"/>
<dbReference type="Pfam" id="PF03502">
    <property type="entry name" value="Channel_Tsx"/>
    <property type="match status" value="1"/>
</dbReference>
<dbReference type="EMBL" id="JAIMJA010000018">
    <property type="protein sequence ID" value="MCE2596324.1"/>
    <property type="molecule type" value="Genomic_DNA"/>
</dbReference>
<reference evidence="3 4" key="1">
    <citation type="journal article" date="2022" name="Environ. Microbiol. Rep.">
        <title>Eco-phylogenetic analyses reveal divergent evolution of vitamin B12 metabolism in the marine bacterial family 'Psychromonadaceae'.</title>
        <authorList>
            <person name="Jin X."/>
            <person name="Yang Y."/>
            <person name="Cao H."/>
            <person name="Gao B."/>
            <person name="Zhao Z."/>
        </authorList>
    </citation>
    <scope>NUCLEOTIDE SEQUENCE [LARGE SCALE GENOMIC DNA]</scope>
    <source>
        <strain evidence="3 4">MKS20</strain>
    </source>
</reference>
<feature type="chain" id="PRO_5045797668" description="Ion channel protein Tsx" evidence="2">
    <location>
        <begin position="21"/>
        <end position="247"/>
    </location>
</feature>
<dbReference type="InterPro" id="IPR036777">
    <property type="entry name" value="Channel_Tsx-like_sf"/>
</dbReference>
<dbReference type="Proteomes" id="UP001201273">
    <property type="component" value="Unassembled WGS sequence"/>
</dbReference>
<comment type="caution">
    <text evidence="3">The sequence shown here is derived from an EMBL/GenBank/DDBJ whole genome shotgun (WGS) entry which is preliminary data.</text>
</comment>
<accession>A0ABS8WBC2</accession>
<keyword evidence="4" id="KW-1185">Reference proteome</keyword>
<sequence>MKKIAIAAAITMSLSAPASAEYLYGFGNVSVNALDWSKGSVDRAAHHKDFVYLELEGGAGFSWGELYGFFDVENVQEDSSDLRTAYKGTAAYKLGESGFRAYAQHYATDSSGFSSSNTVLGGQYRFEGDGWFVAPFIGSHYTITNPSWTTGFSGLNGGMAGWAAVYNFTAFDQNFWVSNWHEMEFSRKDAYIAASGEEKGTSMNGALGFWWNATDNITAGVQYRYADKKLGSADNLNAVIYSMRYNF</sequence>
<feature type="signal peptide" evidence="2">
    <location>
        <begin position="1"/>
        <end position="20"/>
    </location>
</feature>
<dbReference type="NCBIfam" id="NF008574">
    <property type="entry name" value="PRK11528.1"/>
    <property type="match status" value="1"/>
</dbReference>
<name>A0ABS8WBC2_9GAMM</name>
<gene>
    <name evidence="3" type="ORF">K6Y31_16100</name>
</gene>
<dbReference type="RefSeq" id="WP_233053968.1">
    <property type="nucleotide sequence ID" value="NZ_JAIMJA010000018.1"/>
</dbReference>
<evidence type="ECO:0000313" key="4">
    <source>
        <dbReference type="Proteomes" id="UP001201273"/>
    </source>
</evidence>
<evidence type="ECO:0000256" key="1">
    <source>
        <dbReference type="ARBA" id="ARBA00008728"/>
    </source>
</evidence>
<evidence type="ECO:0000256" key="2">
    <source>
        <dbReference type="SAM" id="SignalP"/>
    </source>
</evidence>